<feature type="transmembrane region" description="Helical" evidence="6">
    <location>
        <begin position="317"/>
        <end position="341"/>
    </location>
</feature>
<keyword evidence="4 6" id="KW-0472">Membrane</keyword>
<feature type="domain" description="Major facilitator superfamily (MFS) profile" evidence="7">
    <location>
        <begin position="66"/>
        <end position="495"/>
    </location>
</feature>
<feature type="transmembrane region" description="Helical" evidence="6">
    <location>
        <begin position="275"/>
        <end position="297"/>
    </location>
</feature>
<dbReference type="Gene3D" id="1.20.1250.20">
    <property type="entry name" value="MFS general substrate transporter like domains"/>
    <property type="match status" value="1"/>
</dbReference>
<feature type="transmembrane region" description="Helical" evidence="6">
    <location>
        <begin position="393"/>
        <end position="419"/>
    </location>
</feature>
<feature type="region of interest" description="Disordered" evidence="5">
    <location>
        <begin position="1"/>
        <end position="28"/>
    </location>
</feature>
<dbReference type="PANTHER" id="PTHR23502">
    <property type="entry name" value="MAJOR FACILITATOR SUPERFAMILY"/>
    <property type="match status" value="1"/>
</dbReference>
<feature type="transmembrane region" description="Helical" evidence="6">
    <location>
        <begin position="161"/>
        <end position="182"/>
    </location>
</feature>
<organism evidence="8 9">
    <name type="scientific">Marasmius crinis-equi</name>
    <dbReference type="NCBI Taxonomy" id="585013"/>
    <lineage>
        <taxon>Eukaryota</taxon>
        <taxon>Fungi</taxon>
        <taxon>Dikarya</taxon>
        <taxon>Basidiomycota</taxon>
        <taxon>Agaricomycotina</taxon>
        <taxon>Agaricomycetes</taxon>
        <taxon>Agaricomycetidae</taxon>
        <taxon>Agaricales</taxon>
        <taxon>Marasmiineae</taxon>
        <taxon>Marasmiaceae</taxon>
        <taxon>Marasmius</taxon>
    </lineage>
</organism>
<comment type="subcellular location">
    <subcellularLocation>
        <location evidence="1">Membrane</location>
        <topology evidence="1">Multi-pass membrane protein</topology>
    </subcellularLocation>
</comment>
<evidence type="ECO:0000256" key="2">
    <source>
        <dbReference type="ARBA" id="ARBA00022692"/>
    </source>
</evidence>
<sequence>MANERTPLLSEENRSASEPAVVQVDRDPEASRVLERSESAGNVPKDAEGAHNIVYERFSRRQKITILSIVSYVGLIPLFVSGSFFPSIPDIAKDLNTTGGAVSLAVSVAVFAASIGALIGASFASFYGRRRIYLIGLPSFIIGSMGVAASRSIGELMAWRFIQVIGVSFGISVGAAVIGDIYKLEERGTAMGIFFAACLIGPALAPVIGGIAAHYASWRVMQVGLGVAGVLGIVCVALFLPETSLPGTRGIDKRRAELGRQNVPFVFPNPFKALLLLRSPVIVAVSIAGTVVLYTDYVMLLPLPYTIAPRYGITNQAAIGLCYVPIGVGNFVGAPFAGWLSDKVVTRMRLKRGGVWCPEDRLRPTMLGAAAFVPLSVLGVGLITHYVPGPVGLTLNMICFFFNGFGVDMVLSPSSAYIVDIMHSRSAESVAATKSLWHSLDKCHFRSGSLGRIRPTVYRTAVRGEDEEVVGHRVLYRGDELACRLGAVACLLVGM</sequence>
<feature type="transmembrane region" description="Helical" evidence="6">
    <location>
        <begin position="64"/>
        <end position="88"/>
    </location>
</feature>
<keyword evidence="9" id="KW-1185">Reference proteome</keyword>
<comment type="caution">
    <text evidence="8">The sequence shown here is derived from an EMBL/GenBank/DDBJ whole genome shotgun (WGS) entry which is preliminary data.</text>
</comment>
<feature type="transmembrane region" description="Helical" evidence="6">
    <location>
        <begin position="100"/>
        <end position="120"/>
    </location>
</feature>
<gene>
    <name evidence="8" type="ORF">V5O48_004319</name>
</gene>
<feature type="transmembrane region" description="Helical" evidence="6">
    <location>
        <begin position="221"/>
        <end position="240"/>
    </location>
</feature>
<evidence type="ECO:0000256" key="5">
    <source>
        <dbReference type="SAM" id="MobiDB-lite"/>
    </source>
</evidence>
<feature type="transmembrane region" description="Helical" evidence="6">
    <location>
        <begin position="132"/>
        <end position="149"/>
    </location>
</feature>
<keyword evidence="3 6" id="KW-1133">Transmembrane helix</keyword>
<feature type="transmembrane region" description="Helical" evidence="6">
    <location>
        <begin position="362"/>
        <end position="387"/>
    </location>
</feature>
<evidence type="ECO:0000256" key="1">
    <source>
        <dbReference type="ARBA" id="ARBA00004141"/>
    </source>
</evidence>
<evidence type="ECO:0000313" key="9">
    <source>
        <dbReference type="Proteomes" id="UP001465976"/>
    </source>
</evidence>
<dbReference type="InterPro" id="IPR036259">
    <property type="entry name" value="MFS_trans_sf"/>
</dbReference>
<evidence type="ECO:0000256" key="6">
    <source>
        <dbReference type="SAM" id="Phobius"/>
    </source>
</evidence>
<dbReference type="SUPFAM" id="SSF103473">
    <property type="entry name" value="MFS general substrate transporter"/>
    <property type="match status" value="1"/>
</dbReference>
<dbReference type="InterPro" id="IPR020846">
    <property type="entry name" value="MFS_dom"/>
</dbReference>
<keyword evidence="2 6" id="KW-0812">Transmembrane</keyword>
<evidence type="ECO:0000256" key="3">
    <source>
        <dbReference type="ARBA" id="ARBA00022989"/>
    </source>
</evidence>
<evidence type="ECO:0000256" key="4">
    <source>
        <dbReference type="ARBA" id="ARBA00023136"/>
    </source>
</evidence>
<dbReference type="PROSITE" id="PS50850">
    <property type="entry name" value="MFS"/>
    <property type="match status" value="1"/>
</dbReference>
<name>A0ABR3FQF2_9AGAR</name>
<evidence type="ECO:0000259" key="7">
    <source>
        <dbReference type="PROSITE" id="PS50850"/>
    </source>
</evidence>
<dbReference type="Pfam" id="PF07690">
    <property type="entry name" value="MFS_1"/>
    <property type="match status" value="1"/>
</dbReference>
<dbReference type="InterPro" id="IPR011701">
    <property type="entry name" value="MFS"/>
</dbReference>
<dbReference type="Proteomes" id="UP001465976">
    <property type="component" value="Unassembled WGS sequence"/>
</dbReference>
<dbReference type="PANTHER" id="PTHR23502:SF64">
    <property type="entry name" value="TRANSPORTER, PUTATIVE (AFU_ORTHOLOGUE AFUA_3G11760)-RELATED"/>
    <property type="match status" value="1"/>
</dbReference>
<feature type="transmembrane region" description="Helical" evidence="6">
    <location>
        <begin position="194"/>
        <end position="215"/>
    </location>
</feature>
<protein>
    <recommendedName>
        <fullName evidence="7">Major facilitator superfamily (MFS) profile domain-containing protein</fullName>
    </recommendedName>
</protein>
<dbReference type="EMBL" id="JBAHYK010000143">
    <property type="protein sequence ID" value="KAL0577671.1"/>
    <property type="molecule type" value="Genomic_DNA"/>
</dbReference>
<evidence type="ECO:0000313" key="8">
    <source>
        <dbReference type="EMBL" id="KAL0577671.1"/>
    </source>
</evidence>
<accession>A0ABR3FQF2</accession>
<proteinExistence type="predicted"/>
<reference evidence="8 9" key="1">
    <citation type="submission" date="2024-02" db="EMBL/GenBank/DDBJ databases">
        <title>A draft genome for the cacao thread blight pathogen Marasmius crinis-equi.</title>
        <authorList>
            <person name="Cohen S.P."/>
            <person name="Baruah I.K."/>
            <person name="Amoako-Attah I."/>
            <person name="Bukari Y."/>
            <person name="Meinhardt L.W."/>
            <person name="Bailey B.A."/>
        </authorList>
    </citation>
    <scope>NUCLEOTIDE SEQUENCE [LARGE SCALE GENOMIC DNA]</scope>
    <source>
        <strain evidence="8 9">GH-76</strain>
    </source>
</reference>